<dbReference type="InterPro" id="IPR035926">
    <property type="entry name" value="NusB-like_sf"/>
</dbReference>
<feature type="domain" description="Ribosomal RNA small subunit methyltransferase B-like ferredoxin-like" evidence="4">
    <location>
        <begin position="268"/>
        <end position="319"/>
    </location>
</feature>
<dbReference type="Gene3D" id="3.30.70.1170">
    <property type="entry name" value="Sun protein, domain 3"/>
    <property type="match status" value="1"/>
</dbReference>
<keyword evidence="6" id="KW-1185">Reference proteome</keyword>
<dbReference type="Pfam" id="PF22458">
    <property type="entry name" value="RsmF-B_ferredox"/>
    <property type="match status" value="1"/>
</dbReference>
<evidence type="ECO:0000313" key="6">
    <source>
        <dbReference type="Proteomes" id="UP000652761"/>
    </source>
</evidence>
<dbReference type="SUPFAM" id="SSF48013">
    <property type="entry name" value="NusB-like"/>
    <property type="match status" value="1"/>
</dbReference>
<dbReference type="PRINTS" id="PR02009">
    <property type="entry name" value="RCMTFMUVIRPL"/>
</dbReference>
<evidence type="ECO:0000256" key="2">
    <source>
        <dbReference type="SAM" id="MobiDB-lite"/>
    </source>
</evidence>
<dbReference type="Pfam" id="PF01029">
    <property type="entry name" value="NusB"/>
    <property type="match status" value="1"/>
</dbReference>
<accession>A0A843WY77</accession>
<comment type="caution">
    <text evidence="5">The sequence shown here is derived from an EMBL/GenBank/DDBJ whole genome shotgun (WGS) entry which is preliminary data.</text>
</comment>
<dbReference type="InterPro" id="IPR006027">
    <property type="entry name" value="NusB_RsmB_TIM44"/>
</dbReference>
<dbReference type="AlphaFoldDB" id="A0A843WY77"/>
<protein>
    <recommendedName>
        <fullName evidence="7">NusB/RsmB/TIM44 domain-containing protein</fullName>
    </recommendedName>
</protein>
<evidence type="ECO:0000259" key="4">
    <source>
        <dbReference type="Pfam" id="PF22458"/>
    </source>
</evidence>
<gene>
    <name evidence="5" type="ORF">Taro_041784</name>
</gene>
<dbReference type="GO" id="GO:0006355">
    <property type="term" value="P:regulation of DNA-templated transcription"/>
    <property type="evidence" value="ECO:0007669"/>
    <property type="project" value="InterPro"/>
</dbReference>
<organism evidence="5 6">
    <name type="scientific">Colocasia esculenta</name>
    <name type="common">Wild taro</name>
    <name type="synonym">Arum esculentum</name>
    <dbReference type="NCBI Taxonomy" id="4460"/>
    <lineage>
        <taxon>Eukaryota</taxon>
        <taxon>Viridiplantae</taxon>
        <taxon>Streptophyta</taxon>
        <taxon>Embryophyta</taxon>
        <taxon>Tracheophyta</taxon>
        <taxon>Spermatophyta</taxon>
        <taxon>Magnoliopsida</taxon>
        <taxon>Liliopsida</taxon>
        <taxon>Araceae</taxon>
        <taxon>Aroideae</taxon>
        <taxon>Colocasieae</taxon>
        <taxon>Colocasia</taxon>
    </lineage>
</organism>
<dbReference type="GO" id="GO:0003723">
    <property type="term" value="F:RNA binding"/>
    <property type="evidence" value="ECO:0007669"/>
    <property type="project" value="UniProtKB-KW"/>
</dbReference>
<dbReference type="InterPro" id="IPR023268">
    <property type="entry name" value="RCMT_RsmB-rel_pln"/>
</dbReference>
<evidence type="ECO:0000259" key="3">
    <source>
        <dbReference type="Pfam" id="PF01029"/>
    </source>
</evidence>
<reference evidence="5" key="1">
    <citation type="submission" date="2017-07" db="EMBL/GenBank/DDBJ databases">
        <title>Taro Niue Genome Assembly and Annotation.</title>
        <authorList>
            <person name="Atibalentja N."/>
            <person name="Keating K."/>
            <person name="Fields C.J."/>
        </authorList>
    </citation>
    <scope>NUCLEOTIDE SEQUENCE</scope>
    <source>
        <strain evidence="5">Niue_2</strain>
        <tissue evidence="5">Leaf</tissue>
    </source>
</reference>
<name>A0A843WY77_COLES</name>
<feature type="domain" description="NusB/RsmB/TIM44" evidence="3">
    <location>
        <begin position="133"/>
        <end position="237"/>
    </location>
</feature>
<evidence type="ECO:0000256" key="1">
    <source>
        <dbReference type="ARBA" id="ARBA00022884"/>
    </source>
</evidence>
<dbReference type="FunFam" id="1.10.940.10:FF:000005">
    <property type="entry name" value="Ribosomal RNA small subunit methyltransferase B"/>
    <property type="match status" value="1"/>
</dbReference>
<evidence type="ECO:0000313" key="5">
    <source>
        <dbReference type="EMBL" id="MQM08924.1"/>
    </source>
</evidence>
<evidence type="ECO:0008006" key="7">
    <source>
        <dbReference type="Google" id="ProtNLM"/>
    </source>
</evidence>
<dbReference type="EMBL" id="NMUH01004242">
    <property type="protein sequence ID" value="MQM08924.1"/>
    <property type="molecule type" value="Genomic_DNA"/>
</dbReference>
<dbReference type="InterPro" id="IPR054728">
    <property type="entry name" value="RsmB-like_ferredoxin"/>
</dbReference>
<dbReference type="Gene3D" id="1.10.940.10">
    <property type="entry name" value="NusB-like"/>
    <property type="match status" value="1"/>
</dbReference>
<dbReference type="OrthoDB" id="427002at2759"/>
<keyword evidence="1" id="KW-0694">RNA-binding</keyword>
<feature type="region of interest" description="Disordered" evidence="2">
    <location>
        <begin position="31"/>
        <end position="86"/>
    </location>
</feature>
<sequence>MAETLSPFHFRLSFSRLLSFPWPAKPTLSRSPAVAEATHHLRAAGARQGRLSSAPRESPPPKQKARPTTSPSMPGRGRAPETSRPRKMAGNINLEVSPHRAVAAVRLLRVEQGGAFVDLLNEKGKHSAGNGMDYVERTLGFRTRELDNRDIRLVTEIVGGTVRWKRYLDHVILSLCNEDRMFRGMEPLLLQILRISFYEIIKLGMPPYAVLYENVKLAKIALRPGAGNLVNGLLRKLILTMETGTLPLPKVEGDDRAQARALAIIYSHPVWMVRRWLKYLGQEEAVKLMNWNNNGPIYSLRVNSANGLTRDDLIMRLKSLNVS</sequence>
<proteinExistence type="predicted"/>
<dbReference type="Proteomes" id="UP000652761">
    <property type="component" value="Unassembled WGS sequence"/>
</dbReference>